<keyword evidence="2" id="KW-1133">Transmembrane helix</keyword>
<accession>A0A9Q0DZ04</accession>
<dbReference type="AlphaFoldDB" id="A0A9Q0DZ04"/>
<feature type="region of interest" description="Disordered" evidence="1">
    <location>
        <begin position="54"/>
        <end position="73"/>
    </location>
</feature>
<organism evidence="3 4">
    <name type="scientific">Muraenolepis orangiensis</name>
    <name type="common">Patagonian moray cod</name>
    <dbReference type="NCBI Taxonomy" id="630683"/>
    <lineage>
        <taxon>Eukaryota</taxon>
        <taxon>Metazoa</taxon>
        <taxon>Chordata</taxon>
        <taxon>Craniata</taxon>
        <taxon>Vertebrata</taxon>
        <taxon>Euteleostomi</taxon>
        <taxon>Actinopterygii</taxon>
        <taxon>Neopterygii</taxon>
        <taxon>Teleostei</taxon>
        <taxon>Neoteleostei</taxon>
        <taxon>Acanthomorphata</taxon>
        <taxon>Zeiogadaria</taxon>
        <taxon>Gadariae</taxon>
        <taxon>Gadiformes</taxon>
        <taxon>Muraenolepidoidei</taxon>
        <taxon>Muraenolepididae</taxon>
        <taxon>Muraenolepis</taxon>
    </lineage>
</organism>
<evidence type="ECO:0000313" key="3">
    <source>
        <dbReference type="EMBL" id="KAJ3596118.1"/>
    </source>
</evidence>
<keyword evidence="2" id="KW-0812">Transmembrane</keyword>
<gene>
    <name evidence="3" type="ORF">NHX12_002527</name>
</gene>
<comment type="caution">
    <text evidence="3">The sequence shown here is derived from an EMBL/GenBank/DDBJ whole genome shotgun (WGS) entry which is preliminary data.</text>
</comment>
<dbReference type="OrthoDB" id="6132182at2759"/>
<dbReference type="Proteomes" id="UP001148018">
    <property type="component" value="Unassembled WGS sequence"/>
</dbReference>
<keyword evidence="2" id="KW-0472">Membrane</keyword>
<reference evidence="3" key="1">
    <citation type="submission" date="2022-07" db="EMBL/GenBank/DDBJ databases">
        <title>Chromosome-level genome of Muraenolepis orangiensis.</title>
        <authorList>
            <person name="Kim J."/>
        </authorList>
    </citation>
    <scope>NUCLEOTIDE SEQUENCE</scope>
    <source>
        <strain evidence="3">KU_S4_2022</strain>
        <tissue evidence="3">Muscle</tissue>
    </source>
</reference>
<feature type="transmembrane region" description="Helical" evidence="2">
    <location>
        <begin position="21"/>
        <end position="38"/>
    </location>
</feature>
<keyword evidence="4" id="KW-1185">Reference proteome</keyword>
<name>A0A9Q0DZ04_9TELE</name>
<evidence type="ECO:0000256" key="2">
    <source>
        <dbReference type="SAM" id="Phobius"/>
    </source>
</evidence>
<dbReference type="EMBL" id="JANIIK010000110">
    <property type="protein sequence ID" value="KAJ3596118.1"/>
    <property type="molecule type" value="Genomic_DNA"/>
</dbReference>
<proteinExistence type="predicted"/>
<evidence type="ECO:0000256" key="1">
    <source>
        <dbReference type="SAM" id="MobiDB-lite"/>
    </source>
</evidence>
<evidence type="ECO:0000313" key="4">
    <source>
        <dbReference type="Proteomes" id="UP001148018"/>
    </source>
</evidence>
<protein>
    <submittedName>
        <fullName evidence="3">Uncharacterized protein</fullName>
    </submittedName>
</protein>
<sequence length="73" mass="8030">MRPDEAIRCPSDSIMSSRGQLCVVYVLITIGAPCNVMSSHARLMHKLMDANSSVRNKNQGFGKRNANHGSVDR</sequence>